<dbReference type="RefSeq" id="WP_109759761.1">
    <property type="nucleotide sequence ID" value="NZ_CP034588.1"/>
</dbReference>
<evidence type="ECO:0000313" key="5">
    <source>
        <dbReference type="EMBL" id="PWK55675.1"/>
    </source>
</evidence>
<dbReference type="SUPFAM" id="SSF55248">
    <property type="entry name" value="PCD-like"/>
    <property type="match status" value="1"/>
</dbReference>
<reference evidence="5 6" key="1">
    <citation type="submission" date="2018-05" db="EMBL/GenBank/DDBJ databases">
        <title>Genomic Encyclopedia of Type Strains, Phase IV (KMG-IV): sequencing the most valuable type-strain genomes for metagenomic binning, comparative biology and taxonomic classification.</title>
        <authorList>
            <person name="Goeker M."/>
        </authorList>
    </citation>
    <scope>NUCLEOTIDE SEQUENCE [LARGE SCALE GENOMIC DNA]</scope>
    <source>
        <strain evidence="5 6">DSM 103371</strain>
    </source>
</reference>
<dbReference type="InterPro" id="IPR001533">
    <property type="entry name" value="Pterin_deHydtase"/>
</dbReference>
<dbReference type="GO" id="GO:0006729">
    <property type="term" value="P:tetrahydrobiopterin biosynthetic process"/>
    <property type="evidence" value="ECO:0007669"/>
    <property type="project" value="InterPro"/>
</dbReference>
<dbReference type="PANTHER" id="PTHR12599">
    <property type="entry name" value="PTERIN-4-ALPHA-CARBINOLAMINE DEHYDRATASE"/>
    <property type="match status" value="1"/>
</dbReference>
<dbReference type="HAMAP" id="MF_00434">
    <property type="entry name" value="Pterin_4_alpha"/>
    <property type="match status" value="1"/>
</dbReference>
<dbReference type="AlphaFoldDB" id="A0A316G622"/>
<evidence type="ECO:0000256" key="3">
    <source>
        <dbReference type="ARBA" id="ARBA00023239"/>
    </source>
</evidence>
<dbReference type="Pfam" id="PF01329">
    <property type="entry name" value="Pterin_4a"/>
    <property type="match status" value="1"/>
</dbReference>
<dbReference type="GO" id="GO:0008124">
    <property type="term" value="F:4-alpha-hydroxytetrahydrobiopterin dehydratase activity"/>
    <property type="evidence" value="ECO:0007669"/>
    <property type="project" value="UniProtKB-UniRule"/>
</dbReference>
<dbReference type="InterPro" id="IPR036428">
    <property type="entry name" value="PCD_sf"/>
</dbReference>
<dbReference type="NCBIfam" id="NF002018">
    <property type="entry name" value="PRK00823.1-3"/>
    <property type="match status" value="1"/>
</dbReference>
<name>A0A316G622_9RHOB</name>
<evidence type="ECO:0000313" key="6">
    <source>
        <dbReference type="Proteomes" id="UP000245390"/>
    </source>
</evidence>
<dbReference type="Proteomes" id="UP000245390">
    <property type="component" value="Unassembled WGS sequence"/>
</dbReference>
<proteinExistence type="inferred from homology"/>
<dbReference type="Gene3D" id="3.30.1360.20">
    <property type="entry name" value="Transcriptional coactivator/pterin dehydratase"/>
    <property type="match status" value="1"/>
</dbReference>
<dbReference type="KEGG" id="salo:EF888_16575"/>
<dbReference type="CDD" id="cd00914">
    <property type="entry name" value="PCD_DCoH_subfamily_b"/>
    <property type="match status" value="1"/>
</dbReference>
<dbReference type="EMBL" id="QGGV01000006">
    <property type="protein sequence ID" value="PWK55675.1"/>
    <property type="molecule type" value="Genomic_DNA"/>
</dbReference>
<keyword evidence="6" id="KW-1185">Reference proteome</keyword>
<organism evidence="5 6">
    <name type="scientific">Silicimonas algicola</name>
    <dbReference type="NCBI Taxonomy" id="1826607"/>
    <lineage>
        <taxon>Bacteria</taxon>
        <taxon>Pseudomonadati</taxon>
        <taxon>Pseudomonadota</taxon>
        <taxon>Alphaproteobacteria</taxon>
        <taxon>Rhodobacterales</taxon>
        <taxon>Paracoccaceae</taxon>
    </lineage>
</organism>
<dbReference type="OrthoDB" id="9794987at2"/>
<dbReference type="EC" id="4.2.1.96" evidence="4"/>
<gene>
    <name evidence="5" type="ORF">C8D95_10670</name>
</gene>
<comment type="caution">
    <text evidence="5">The sequence shown here is derived from an EMBL/GenBank/DDBJ whole genome shotgun (WGS) entry which is preliminary data.</text>
</comment>
<dbReference type="PANTHER" id="PTHR12599:SF0">
    <property type="entry name" value="PTERIN-4-ALPHA-CARBINOLAMINE DEHYDRATASE"/>
    <property type="match status" value="1"/>
</dbReference>
<evidence type="ECO:0000256" key="4">
    <source>
        <dbReference type="HAMAP-Rule" id="MF_00434"/>
    </source>
</evidence>
<evidence type="ECO:0000256" key="2">
    <source>
        <dbReference type="ARBA" id="ARBA00006472"/>
    </source>
</evidence>
<keyword evidence="3 4" id="KW-0456">Lyase</keyword>
<comment type="similarity">
    <text evidence="2 4">Belongs to the pterin-4-alpha-carbinolamine dehydratase family.</text>
</comment>
<comment type="catalytic activity">
    <reaction evidence="1 4">
        <text>(4aS,6R)-4a-hydroxy-L-erythro-5,6,7,8-tetrahydrobiopterin = (6R)-L-erythro-6,7-dihydrobiopterin + H2O</text>
        <dbReference type="Rhea" id="RHEA:11920"/>
        <dbReference type="ChEBI" id="CHEBI:15377"/>
        <dbReference type="ChEBI" id="CHEBI:15642"/>
        <dbReference type="ChEBI" id="CHEBI:43120"/>
        <dbReference type="EC" id="4.2.1.96"/>
    </reaction>
</comment>
<sequence>MAERLTGAARDAALSELADLGWEATEGRDAIRRNFRFRDFNEAWGWMNRVALIAESMNHHPEWTNVYNRVEVILTTHDAKGLTSLDVDLALRIGKLGQ</sequence>
<protein>
    <recommendedName>
        <fullName evidence="4">Putative pterin-4-alpha-carbinolamine dehydratase</fullName>
        <shortName evidence="4">PHS</shortName>
        <ecNumber evidence="4">4.2.1.96</ecNumber>
    </recommendedName>
    <alternativeName>
        <fullName evidence="4">4-alpha-hydroxy-tetrahydropterin dehydratase</fullName>
    </alternativeName>
    <alternativeName>
        <fullName evidence="4">Pterin carbinolamine dehydratase</fullName>
        <shortName evidence="4">PCD</shortName>
    </alternativeName>
</protein>
<evidence type="ECO:0000256" key="1">
    <source>
        <dbReference type="ARBA" id="ARBA00001554"/>
    </source>
</evidence>
<accession>A0A316G622</accession>